<dbReference type="Proteomes" id="UP001237642">
    <property type="component" value="Unassembled WGS sequence"/>
</dbReference>
<evidence type="ECO:0000256" key="1">
    <source>
        <dbReference type="ARBA" id="ARBA00023117"/>
    </source>
</evidence>
<keyword evidence="1 3" id="KW-0103">Bromodomain</keyword>
<sequence>MELEQYRVSDEYEEAEGGNCFFRFMFGNIDGTGDVEIDYLDEEAKECLGALVDKLGMDMDLMVTSECLSSDKSEQVSDDEKDESAVDYQDFEDLYQGPEDKGVIDVDYLGSGSVKGVFDDENYDEESESDIETENNTQFNRNALLSGDGDSIVVQDSLQGGDVDWDFAEELNCYLEEEGIVDDVVENRNLSPLPVLYRGDGAVILRFSEIFGNKKCNKKLEKRKCRYNVCKDKYVSMGAADVEEDDEAFLKGLCQGFSWKCRTRVNDDSLSTEEGESDFESLEFVQDPGIVASEVAENRRDTWLSDEPMKEDIAIDPFLEKVTSLSPELNLLEQLDWEDRIIWDDSPELSDCCAETLVVEKFDFNMEEPNIYQELQMETDETENVTFQRCYPASVEPFGSRKFSGSISSKREHHPQLLRLESRLETGSDGKKDKSATVGVGQRDAIRSYDKVTRFSKDLLEGSWLDNVIWEPYQSTTKQKRILDLQDEQMLFEILDDEDGKHLKSHAGAMIISRSVKFTNGDMAGMSGHGALHGESFNIANDNFYSNRKAPPQLKSHSKQQTAPGVKVLHSRPGLKQNTMKAKVSNKDVANEVVLKEQGKLPTEGSAKKKNDTEQLGLPKKVKILGEGIKTLKETKSARDNFVCGACGQLGHMRTNKNCPRYGKDPEHQPESRDAEKASGKLNSSDKTAVPAQKSLLKNNTPQSVAKSVLVKTPQEDKSTSKAKIVKVKCSSTDKLPDKATPATSQISDMPKISNTDTASRPINKVNKIIFANKTRPEDTQVEQHKPSIVMKPPVEIDRDRPRKKIIIKVPKQHIDNDLIKLEEQERVAEFRRYNEVIKREREEEELQMPKKKKQKSKRTDLRDDYMDDFSPRRIDRRISGTEPTAKRQSVFESVRYGAEHAPPTKRHRGGEVGLANILENIVEILKQKIQISYLFLKPVLRKEAPDYHRIVKRPMDLSTIKEKLRNLEYKSREEFRHDMWQITYNAHLYNDQRNPSIPPLADQLLKLCDYLLIENDASLTDAEAGIESG</sequence>
<feature type="region of interest" description="Disordered" evidence="4">
    <location>
        <begin position="843"/>
        <end position="871"/>
    </location>
</feature>
<keyword evidence="7" id="KW-1185">Reference proteome</keyword>
<dbReference type="Pfam" id="PF00439">
    <property type="entry name" value="Bromodomain"/>
    <property type="match status" value="1"/>
</dbReference>
<evidence type="ECO:0000313" key="7">
    <source>
        <dbReference type="Proteomes" id="UP001237642"/>
    </source>
</evidence>
<dbReference type="PANTHER" id="PTHR13900:SF0">
    <property type="entry name" value="TRANSCRIPTION INITIATION FACTOR TFIID SUBUNIT 1"/>
    <property type="match status" value="1"/>
</dbReference>
<protein>
    <recommendedName>
        <fullName evidence="2">Transcription initiation factor TFIID subunit 1</fullName>
    </recommendedName>
</protein>
<evidence type="ECO:0000256" key="3">
    <source>
        <dbReference type="PROSITE-ProRule" id="PRU00035"/>
    </source>
</evidence>
<dbReference type="GO" id="GO:0016251">
    <property type="term" value="F:RNA polymerase II general transcription initiation factor activity"/>
    <property type="evidence" value="ECO:0007669"/>
    <property type="project" value="InterPro"/>
</dbReference>
<comment type="caution">
    <text evidence="6">The sequence shown here is derived from an EMBL/GenBank/DDBJ whole genome shotgun (WGS) entry which is preliminary data.</text>
</comment>
<dbReference type="EMBL" id="JAUIZM010000008">
    <property type="protein sequence ID" value="KAK1368283.1"/>
    <property type="molecule type" value="Genomic_DNA"/>
</dbReference>
<dbReference type="SUPFAM" id="SSF47370">
    <property type="entry name" value="Bromodomain"/>
    <property type="match status" value="1"/>
</dbReference>
<dbReference type="InterPro" id="IPR009067">
    <property type="entry name" value="TAF_II_230-bd"/>
</dbReference>
<dbReference type="GO" id="GO:0017025">
    <property type="term" value="F:TBP-class protein binding"/>
    <property type="evidence" value="ECO:0007669"/>
    <property type="project" value="InterPro"/>
</dbReference>
<reference evidence="6" key="2">
    <citation type="submission" date="2023-05" db="EMBL/GenBank/DDBJ databases">
        <authorList>
            <person name="Schelkunov M.I."/>
        </authorList>
    </citation>
    <scope>NUCLEOTIDE SEQUENCE</scope>
    <source>
        <strain evidence="6">Hsosn_3</strain>
        <tissue evidence="6">Leaf</tissue>
    </source>
</reference>
<feature type="region of interest" description="Disordered" evidence="4">
    <location>
        <begin position="734"/>
        <end position="759"/>
    </location>
</feature>
<feature type="domain" description="Bromo" evidence="5">
    <location>
        <begin position="928"/>
        <end position="998"/>
    </location>
</feature>
<evidence type="ECO:0000256" key="4">
    <source>
        <dbReference type="SAM" id="MobiDB-lite"/>
    </source>
</evidence>
<dbReference type="GO" id="GO:0005669">
    <property type="term" value="C:transcription factor TFIID complex"/>
    <property type="evidence" value="ECO:0007669"/>
    <property type="project" value="InterPro"/>
</dbReference>
<reference evidence="6" key="1">
    <citation type="submission" date="2023-02" db="EMBL/GenBank/DDBJ databases">
        <title>Genome of toxic invasive species Heracleum sosnowskyi carries increased number of genes despite the absence of recent whole-genome duplications.</title>
        <authorList>
            <person name="Schelkunov M."/>
            <person name="Shtratnikova V."/>
            <person name="Makarenko M."/>
            <person name="Klepikova A."/>
            <person name="Omelchenko D."/>
            <person name="Novikova G."/>
            <person name="Obukhova E."/>
            <person name="Bogdanov V."/>
            <person name="Penin A."/>
            <person name="Logacheva M."/>
        </authorList>
    </citation>
    <scope>NUCLEOTIDE SEQUENCE</scope>
    <source>
        <strain evidence="6">Hsosn_3</strain>
        <tissue evidence="6">Leaf</tissue>
    </source>
</reference>
<dbReference type="InterPro" id="IPR001487">
    <property type="entry name" value="Bromodomain"/>
</dbReference>
<dbReference type="CDD" id="cd04369">
    <property type="entry name" value="Bromodomain"/>
    <property type="match status" value="1"/>
</dbReference>
<evidence type="ECO:0000259" key="5">
    <source>
        <dbReference type="PROSITE" id="PS50014"/>
    </source>
</evidence>
<feature type="compositionally biased region" description="Basic and acidic residues" evidence="4">
    <location>
        <begin position="662"/>
        <end position="679"/>
    </location>
</feature>
<feature type="compositionally biased region" description="Polar residues" evidence="4">
    <location>
        <begin position="742"/>
        <end position="759"/>
    </location>
</feature>
<dbReference type="GO" id="GO:0051123">
    <property type="term" value="P:RNA polymerase II preinitiation complex assembly"/>
    <property type="evidence" value="ECO:0007669"/>
    <property type="project" value="TreeGrafter"/>
</dbReference>
<organism evidence="6 7">
    <name type="scientific">Heracleum sosnowskyi</name>
    <dbReference type="NCBI Taxonomy" id="360622"/>
    <lineage>
        <taxon>Eukaryota</taxon>
        <taxon>Viridiplantae</taxon>
        <taxon>Streptophyta</taxon>
        <taxon>Embryophyta</taxon>
        <taxon>Tracheophyta</taxon>
        <taxon>Spermatophyta</taxon>
        <taxon>Magnoliopsida</taxon>
        <taxon>eudicotyledons</taxon>
        <taxon>Gunneridae</taxon>
        <taxon>Pentapetalae</taxon>
        <taxon>asterids</taxon>
        <taxon>campanulids</taxon>
        <taxon>Apiales</taxon>
        <taxon>Apiaceae</taxon>
        <taxon>Apioideae</taxon>
        <taxon>apioid superclade</taxon>
        <taxon>Tordylieae</taxon>
        <taxon>Tordyliinae</taxon>
        <taxon>Heracleum</taxon>
    </lineage>
</organism>
<dbReference type="AlphaFoldDB" id="A0AAD8MDJ0"/>
<dbReference type="GO" id="GO:0004402">
    <property type="term" value="F:histone acetyltransferase activity"/>
    <property type="evidence" value="ECO:0007669"/>
    <property type="project" value="InterPro"/>
</dbReference>
<dbReference type="Pfam" id="PF15288">
    <property type="entry name" value="zf-CCHC_6"/>
    <property type="match status" value="1"/>
</dbReference>
<dbReference type="PROSITE" id="PS50014">
    <property type="entry name" value="BROMODOMAIN_2"/>
    <property type="match status" value="1"/>
</dbReference>
<dbReference type="PANTHER" id="PTHR13900">
    <property type="entry name" value="TRANSCRIPTION INITIATION FACTOR TFIID"/>
    <property type="match status" value="1"/>
</dbReference>
<proteinExistence type="predicted"/>
<dbReference type="InterPro" id="IPR036427">
    <property type="entry name" value="Bromodomain-like_sf"/>
</dbReference>
<evidence type="ECO:0000256" key="2">
    <source>
        <dbReference type="ARBA" id="ARBA00040102"/>
    </source>
</evidence>
<accession>A0AAD8MDJ0</accession>
<dbReference type="Pfam" id="PF09247">
    <property type="entry name" value="TBP-binding"/>
    <property type="match status" value="1"/>
</dbReference>
<dbReference type="InterPro" id="IPR040240">
    <property type="entry name" value="TAF1"/>
</dbReference>
<gene>
    <name evidence="6" type="ORF">POM88_034375</name>
</gene>
<dbReference type="PRINTS" id="PR00503">
    <property type="entry name" value="BROMODOMAIN"/>
</dbReference>
<dbReference type="SMART" id="SM00297">
    <property type="entry name" value="BROMO"/>
    <property type="match status" value="1"/>
</dbReference>
<dbReference type="Gene3D" id="1.20.920.10">
    <property type="entry name" value="Bromodomain-like"/>
    <property type="match status" value="1"/>
</dbReference>
<evidence type="ECO:0000313" key="6">
    <source>
        <dbReference type="EMBL" id="KAK1368283.1"/>
    </source>
</evidence>
<feature type="compositionally biased region" description="Basic and acidic residues" evidence="4">
    <location>
        <begin position="858"/>
        <end position="871"/>
    </location>
</feature>
<dbReference type="InterPro" id="IPR041670">
    <property type="entry name" value="Znf-CCHC_6"/>
</dbReference>
<name>A0AAD8MDJ0_9APIA</name>
<feature type="region of interest" description="Disordered" evidence="4">
    <location>
        <begin position="654"/>
        <end position="701"/>
    </location>
</feature>